<dbReference type="InterPro" id="IPR015919">
    <property type="entry name" value="Cadherin-like_sf"/>
</dbReference>
<dbReference type="InterPro" id="IPR000203">
    <property type="entry name" value="GPS"/>
</dbReference>
<dbReference type="PANTHER" id="PTHR47767">
    <property type="entry name" value="ADHESION G PROTEIN-COUPLED RECEPTOR G7"/>
    <property type="match status" value="1"/>
</dbReference>
<feature type="domain" description="GAIN-B" evidence="10">
    <location>
        <begin position="692"/>
        <end position="860"/>
    </location>
</feature>
<dbReference type="CDD" id="cd11304">
    <property type="entry name" value="Cadherin_repeat"/>
    <property type="match status" value="1"/>
</dbReference>
<sequence>MILLTMILLVFGCSDVQSSLPCLLSKNEQLKPIPGYSRLTDQDSGGNELVWGYVCCRRSENTWYTASIEYLRHNPYMPGLVNMPSNSCNIPTHDPVGMLVGSSTHAVLSVKYMTGIDGENSAVPSCLNPNYGPCMIQMSGSGKDFLQNAYLAPCRYNPIIGFSCNRANNNTVFTETVTVNTNQCGGFVDADDAPIWRFKKQDHMKFISEFSESGALVMAPSDGELFVFDPDTWGTERWNISISVEGGVLQLDNDQSVYPTAAPIFGELNGMLMNFAAALQNLPALRLTRSVPYSSCVTMIPPCQFRTNLTASNPTGTSATTHFYIFIFDENDRPPVFQPLSNSKVIQILESGDDWDELSSKLPIVKAIDGDTGIGCPVRYALESGGNYFAVNPVSGQISVTNVTALEIQLPLQGQSTGNQIYNITVRAFEDSSYNFTPSGMTPHTIRCSEDMFAYQSLSVELRINRKLFDGCPAERKVYANGEIFHWRPVPASEVSNSIYERPIEFCPKPDFRRLCVNSPEQGFSSIVPVEPCRTVPLKASPVVTLLGKYLVDFPQDQGERQILADSVSQELANETNALTVTDINYLALFLTHTTEGVVTPNLFCSLVNIIGQMSNTPLDQLQAAQNYSSSSNAVMTALENLAQSLDLGPDGNNTVTVNVQNLAVQVFGIPRNAQLSRKTILGFAARANSTNINNISRENVTSSLDSENAVSITLPESLMLRLFRQSLASTVGIRGHYLVFREVALLQVAPPYNTSNISTSTTLNQSILAYPRIASWIIGASFGPPIMNLPDPITFRAQVDSYNPDKNHTCVFWNTTADDGQGVWQSNGCTLTNQTGRHITCQCNHLTSFAILVDFFAAEEGAASLPPFLDALTTAALSLSIIGLLLTIGLILIIWRLTTSPFRRRSLTKNEFVVLNLSVALLLAYVTFLAGIDAVTPRAGCVAAGAFIHYFFLVTSLWGGVEGYLLYQAFATAAPATEITHFQVKASAIAWGIPVVLVSIVLLLDPEYYAGRNVCWLHNQASLYLAFIAPICLTLLANLVVFALIMRELWMARKAAIRSTRNKEDIWTDLRRGMSLFFLLGLPWLLLTLNVFYGATEGRLALHVLVIIFCGTQGFGIFAVHVYGMRRELKDLYLHHMKPNTAKRERNKKLANTSSTSSV</sequence>
<dbReference type="PROSITE" id="PS50261">
    <property type="entry name" value="G_PROTEIN_RECEP_F2_4"/>
    <property type="match status" value="1"/>
</dbReference>
<evidence type="ECO:0000259" key="10">
    <source>
        <dbReference type="PROSITE" id="PS50221"/>
    </source>
</evidence>
<dbReference type="InterPro" id="IPR053066">
    <property type="entry name" value="ADGR_G7"/>
</dbReference>
<accession>A0A1W0WBK4</accession>
<keyword evidence="6" id="KW-0424">Laminin EGF-like domain</keyword>
<keyword evidence="5" id="KW-1015">Disulfide bond</keyword>
<dbReference type="SUPFAM" id="SSF81321">
    <property type="entry name" value="Family A G protein-coupled receptor-like"/>
    <property type="match status" value="1"/>
</dbReference>
<gene>
    <name evidence="13" type="ORF">BV898_13202</name>
</gene>
<keyword evidence="14" id="KW-1185">Reference proteome</keyword>
<keyword evidence="4 8" id="KW-0472">Membrane</keyword>
<evidence type="ECO:0000256" key="9">
    <source>
        <dbReference type="SAM" id="SignalP"/>
    </source>
</evidence>
<evidence type="ECO:0000256" key="6">
    <source>
        <dbReference type="ARBA" id="ARBA00023292"/>
    </source>
</evidence>
<evidence type="ECO:0000256" key="7">
    <source>
        <dbReference type="PROSITE-ProRule" id="PRU00043"/>
    </source>
</evidence>
<dbReference type="PROSITE" id="PS50221">
    <property type="entry name" value="GAIN_B"/>
    <property type="match status" value="1"/>
</dbReference>
<dbReference type="GO" id="GO:0016020">
    <property type="term" value="C:membrane"/>
    <property type="evidence" value="ECO:0007669"/>
    <property type="project" value="UniProtKB-SubCell"/>
</dbReference>
<dbReference type="SMART" id="SM00303">
    <property type="entry name" value="GPS"/>
    <property type="match status" value="1"/>
</dbReference>
<reference evidence="14" key="1">
    <citation type="submission" date="2017-01" db="EMBL/GenBank/DDBJ databases">
        <title>Comparative genomics of anhydrobiosis in the tardigrade Hypsibius dujardini.</title>
        <authorList>
            <person name="Yoshida Y."/>
            <person name="Koutsovoulos G."/>
            <person name="Laetsch D."/>
            <person name="Stevens L."/>
            <person name="Kumar S."/>
            <person name="Horikawa D."/>
            <person name="Ishino K."/>
            <person name="Komine S."/>
            <person name="Tomita M."/>
            <person name="Blaxter M."/>
            <person name="Arakawa K."/>
        </authorList>
    </citation>
    <scope>NUCLEOTIDE SEQUENCE [LARGE SCALE GENOMIC DNA]</scope>
    <source>
        <strain evidence="14">Z151</strain>
    </source>
</reference>
<dbReference type="InterPro" id="IPR057244">
    <property type="entry name" value="GAIN_B"/>
</dbReference>
<feature type="chain" id="PRO_5012935580" evidence="9">
    <location>
        <begin position="19"/>
        <end position="1160"/>
    </location>
</feature>
<evidence type="ECO:0000259" key="12">
    <source>
        <dbReference type="PROSITE" id="PS50268"/>
    </source>
</evidence>
<feature type="transmembrane region" description="Helical" evidence="8">
    <location>
        <begin position="876"/>
        <end position="896"/>
    </location>
</feature>
<feature type="transmembrane region" description="Helical" evidence="8">
    <location>
        <begin position="1025"/>
        <end position="1046"/>
    </location>
</feature>
<evidence type="ECO:0000259" key="11">
    <source>
        <dbReference type="PROSITE" id="PS50261"/>
    </source>
</evidence>
<evidence type="ECO:0000256" key="4">
    <source>
        <dbReference type="ARBA" id="ARBA00023136"/>
    </source>
</evidence>
<dbReference type="InterPro" id="IPR002126">
    <property type="entry name" value="Cadherin-like_dom"/>
</dbReference>
<dbReference type="InterPro" id="IPR017981">
    <property type="entry name" value="GPCR_2-like_7TM"/>
</dbReference>
<dbReference type="GO" id="GO:0005509">
    <property type="term" value="F:calcium ion binding"/>
    <property type="evidence" value="ECO:0007669"/>
    <property type="project" value="UniProtKB-UniRule"/>
</dbReference>
<dbReference type="Gene3D" id="1.20.1070.10">
    <property type="entry name" value="Rhodopsin 7-helix transmembrane proteins"/>
    <property type="match status" value="1"/>
</dbReference>
<comment type="caution">
    <text evidence="13">The sequence shown here is derived from an EMBL/GenBank/DDBJ whole genome shotgun (WGS) entry which is preliminary data.</text>
</comment>
<dbReference type="Gene3D" id="2.60.40.60">
    <property type="entry name" value="Cadherins"/>
    <property type="match status" value="1"/>
</dbReference>
<feature type="transmembrane region" description="Helical" evidence="8">
    <location>
        <begin position="1077"/>
        <end position="1096"/>
    </location>
</feature>
<dbReference type="GO" id="GO:0004930">
    <property type="term" value="F:G protein-coupled receptor activity"/>
    <property type="evidence" value="ECO:0007669"/>
    <property type="project" value="InterPro"/>
</dbReference>
<evidence type="ECO:0000313" key="13">
    <source>
        <dbReference type="EMBL" id="OQV12558.1"/>
    </source>
</evidence>
<feature type="domain" description="G-protein coupled receptors family 2 profile 2" evidence="11">
    <location>
        <begin position="870"/>
        <end position="1126"/>
    </location>
</feature>
<evidence type="ECO:0000256" key="5">
    <source>
        <dbReference type="ARBA" id="ARBA00023157"/>
    </source>
</evidence>
<organism evidence="13 14">
    <name type="scientific">Hypsibius exemplaris</name>
    <name type="common">Freshwater tardigrade</name>
    <dbReference type="NCBI Taxonomy" id="2072580"/>
    <lineage>
        <taxon>Eukaryota</taxon>
        <taxon>Metazoa</taxon>
        <taxon>Ecdysozoa</taxon>
        <taxon>Tardigrada</taxon>
        <taxon>Eutardigrada</taxon>
        <taxon>Parachela</taxon>
        <taxon>Hypsibioidea</taxon>
        <taxon>Hypsibiidae</taxon>
        <taxon>Hypsibius</taxon>
    </lineage>
</organism>
<feature type="transmembrane region" description="Helical" evidence="8">
    <location>
        <begin position="916"/>
        <end position="936"/>
    </location>
</feature>
<dbReference type="Pfam" id="PF00002">
    <property type="entry name" value="7tm_2"/>
    <property type="match status" value="1"/>
</dbReference>
<dbReference type="Pfam" id="PF01825">
    <property type="entry name" value="GPS"/>
    <property type="match status" value="1"/>
</dbReference>
<dbReference type="GO" id="GO:0007166">
    <property type="term" value="P:cell surface receptor signaling pathway"/>
    <property type="evidence" value="ECO:0007669"/>
    <property type="project" value="InterPro"/>
</dbReference>
<dbReference type="GO" id="GO:0007156">
    <property type="term" value="P:homophilic cell adhesion via plasma membrane adhesion molecules"/>
    <property type="evidence" value="ECO:0007669"/>
    <property type="project" value="InterPro"/>
</dbReference>
<evidence type="ECO:0000256" key="2">
    <source>
        <dbReference type="ARBA" id="ARBA00022692"/>
    </source>
</evidence>
<dbReference type="Gene3D" id="2.60.220.50">
    <property type="match status" value="1"/>
</dbReference>
<dbReference type="AlphaFoldDB" id="A0A1W0WBK4"/>
<evidence type="ECO:0000256" key="8">
    <source>
        <dbReference type="SAM" id="Phobius"/>
    </source>
</evidence>
<proteinExistence type="predicted"/>
<dbReference type="PROSITE" id="PS50268">
    <property type="entry name" value="CADHERIN_2"/>
    <property type="match status" value="2"/>
</dbReference>
<feature type="transmembrane region" description="Helical" evidence="8">
    <location>
        <begin position="948"/>
        <end position="968"/>
    </location>
</feature>
<keyword evidence="9" id="KW-0732">Signal</keyword>
<name>A0A1W0WBK4_HYPEX</name>
<feature type="domain" description="Cadherin" evidence="12">
    <location>
        <begin position="365"/>
        <end position="439"/>
    </location>
</feature>
<dbReference type="InterPro" id="IPR046338">
    <property type="entry name" value="GAIN_dom_sf"/>
</dbReference>
<dbReference type="OrthoDB" id="10037534at2759"/>
<protein>
    <submittedName>
        <fullName evidence="13">Uncharacterized protein</fullName>
    </submittedName>
</protein>
<keyword evidence="3 8" id="KW-1133">Transmembrane helix</keyword>
<dbReference type="InterPro" id="IPR000832">
    <property type="entry name" value="GPCR_2_secretin-like"/>
</dbReference>
<feature type="transmembrane region" description="Helical" evidence="8">
    <location>
        <begin position="1102"/>
        <end position="1124"/>
    </location>
</feature>
<comment type="subcellular location">
    <subcellularLocation>
        <location evidence="1">Membrane</location>
        <topology evidence="1">Multi-pass membrane protein</topology>
    </subcellularLocation>
</comment>
<dbReference type="SUPFAM" id="SSF49313">
    <property type="entry name" value="Cadherin-like"/>
    <property type="match status" value="1"/>
</dbReference>
<evidence type="ECO:0000256" key="1">
    <source>
        <dbReference type="ARBA" id="ARBA00004141"/>
    </source>
</evidence>
<feature type="domain" description="Cadherin" evidence="12">
    <location>
        <begin position="207"/>
        <end position="337"/>
    </location>
</feature>
<feature type="transmembrane region" description="Helical" evidence="8">
    <location>
        <begin position="989"/>
        <end position="1005"/>
    </location>
</feature>
<dbReference type="Proteomes" id="UP000192578">
    <property type="component" value="Unassembled WGS sequence"/>
</dbReference>
<keyword evidence="7" id="KW-0106">Calcium</keyword>
<evidence type="ECO:0000313" key="14">
    <source>
        <dbReference type="Proteomes" id="UP000192578"/>
    </source>
</evidence>
<keyword evidence="2 8" id="KW-0812">Transmembrane</keyword>
<dbReference type="EMBL" id="MTYJ01000142">
    <property type="protein sequence ID" value="OQV12558.1"/>
    <property type="molecule type" value="Genomic_DNA"/>
</dbReference>
<feature type="signal peptide" evidence="9">
    <location>
        <begin position="1"/>
        <end position="18"/>
    </location>
</feature>
<evidence type="ECO:0000256" key="3">
    <source>
        <dbReference type="ARBA" id="ARBA00022989"/>
    </source>
</evidence>